<sequence>MQPSITGMGKRCHEGISKKLGRLLTANAHIRVTYVAARKLAARKAWQNRRRFVVVIMPSKRRRKCDCYGHTLRVPSLKTAWSGKISYWNKYGKRLRLIEFL</sequence>
<protein>
    <submittedName>
        <fullName evidence="1">Uncharacterized protein</fullName>
    </submittedName>
</protein>
<proteinExistence type="predicted"/>
<reference evidence="1" key="1">
    <citation type="journal article" date="2022" name="Front. Genet.">
        <title>Chromosome-Scale Assembly of the Dendrobium nobile Genome Provides Insights Into the Molecular Mechanism of the Biosynthesis of the Medicinal Active Ingredient of Dendrobium.</title>
        <authorList>
            <person name="Xu Q."/>
            <person name="Niu S.-C."/>
            <person name="Li K.-L."/>
            <person name="Zheng P.-J."/>
            <person name="Zhang X.-J."/>
            <person name="Jia Y."/>
            <person name="Liu Y."/>
            <person name="Niu Y.-X."/>
            <person name="Yu L.-H."/>
            <person name="Chen D.-F."/>
            <person name="Zhang G.-Q."/>
        </authorList>
    </citation>
    <scope>NUCLEOTIDE SEQUENCE</scope>
    <source>
        <tissue evidence="1">Leaf</tissue>
    </source>
</reference>
<name>A0A8T3B582_DENNO</name>
<dbReference type="Proteomes" id="UP000829196">
    <property type="component" value="Unassembled WGS sequence"/>
</dbReference>
<evidence type="ECO:0000313" key="1">
    <source>
        <dbReference type="EMBL" id="KAI0504155.1"/>
    </source>
</evidence>
<organism evidence="1 2">
    <name type="scientific">Dendrobium nobile</name>
    <name type="common">Orchid</name>
    <dbReference type="NCBI Taxonomy" id="94219"/>
    <lineage>
        <taxon>Eukaryota</taxon>
        <taxon>Viridiplantae</taxon>
        <taxon>Streptophyta</taxon>
        <taxon>Embryophyta</taxon>
        <taxon>Tracheophyta</taxon>
        <taxon>Spermatophyta</taxon>
        <taxon>Magnoliopsida</taxon>
        <taxon>Liliopsida</taxon>
        <taxon>Asparagales</taxon>
        <taxon>Orchidaceae</taxon>
        <taxon>Epidendroideae</taxon>
        <taxon>Malaxideae</taxon>
        <taxon>Dendrobiinae</taxon>
        <taxon>Dendrobium</taxon>
    </lineage>
</organism>
<accession>A0A8T3B582</accession>
<gene>
    <name evidence="1" type="ORF">KFK09_015104</name>
</gene>
<dbReference type="EMBL" id="JAGYWB010000011">
    <property type="protein sequence ID" value="KAI0504155.1"/>
    <property type="molecule type" value="Genomic_DNA"/>
</dbReference>
<evidence type="ECO:0000313" key="2">
    <source>
        <dbReference type="Proteomes" id="UP000829196"/>
    </source>
</evidence>
<dbReference type="AlphaFoldDB" id="A0A8T3B582"/>
<comment type="caution">
    <text evidence="1">The sequence shown here is derived from an EMBL/GenBank/DDBJ whole genome shotgun (WGS) entry which is preliminary data.</text>
</comment>
<keyword evidence="2" id="KW-1185">Reference proteome</keyword>